<evidence type="ECO:0000256" key="1">
    <source>
        <dbReference type="ARBA" id="ARBA00010945"/>
    </source>
</evidence>
<dbReference type="Proteomes" id="UP000254412">
    <property type="component" value="Unassembled WGS sequence"/>
</dbReference>
<dbReference type="Gene3D" id="3.40.1170.60">
    <property type="match status" value="1"/>
</dbReference>
<dbReference type="Gene3D" id="3.30.1490.100">
    <property type="entry name" value="DNA polymerase, Y-family, little finger domain"/>
    <property type="match status" value="1"/>
</dbReference>
<dbReference type="Gene3D" id="1.10.150.20">
    <property type="entry name" value="5' to 3' exonuclease, C-terminal subdomain"/>
    <property type="match status" value="1"/>
</dbReference>
<keyword evidence="4" id="KW-0548">Nucleotidyltransferase</keyword>
<dbReference type="CDD" id="cd01700">
    <property type="entry name" value="PolY_Pol_V_umuC"/>
    <property type="match status" value="1"/>
</dbReference>
<gene>
    <name evidence="8" type="primary">umuC</name>
    <name evidence="7" type="ORF">J3T88_00680</name>
    <name evidence="8" type="ORF">NCTC13834_01567</name>
</gene>
<evidence type="ECO:0000313" key="7">
    <source>
        <dbReference type="EMBL" id="MBO1225836.1"/>
    </source>
</evidence>
<dbReference type="EMBL" id="UHDS01000001">
    <property type="protein sequence ID" value="SUM55204.1"/>
    <property type="molecule type" value="Genomic_DNA"/>
</dbReference>
<evidence type="ECO:0000256" key="5">
    <source>
        <dbReference type="ARBA" id="ARBA00023204"/>
    </source>
</evidence>
<dbReference type="InterPro" id="IPR024728">
    <property type="entry name" value="PolY_HhH_motif"/>
</dbReference>
<dbReference type="GO" id="GO:0005829">
    <property type="term" value="C:cytosol"/>
    <property type="evidence" value="ECO:0007669"/>
    <property type="project" value="TreeGrafter"/>
</dbReference>
<dbReference type="Pfam" id="PF00817">
    <property type="entry name" value="IMS"/>
    <property type="match status" value="1"/>
</dbReference>
<dbReference type="InterPro" id="IPR036775">
    <property type="entry name" value="DNA_pol_Y-fam_lit_finger_sf"/>
</dbReference>
<evidence type="ECO:0000256" key="2">
    <source>
        <dbReference type="ARBA" id="ARBA00022457"/>
    </source>
</evidence>
<keyword evidence="4" id="KW-0239">DNA-directed DNA polymerase</keyword>
<dbReference type="Gene3D" id="3.30.70.270">
    <property type="match status" value="1"/>
</dbReference>
<dbReference type="RefSeq" id="WP_103373099.1">
    <property type="nucleotide sequence ID" value="NZ_BMCF01000002.1"/>
</dbReference>
<dbReference type="EMBL" id="JAFNLT010000001">
    <property type="protein sequence ID" value="MBO1225836.1"/>
    <property type="molecule type" value="Genomic_DNA"/>
</dbReference>
<evidence type="ECO:0000313" key="8">
    <source>
        <dbReference type="EMBL" id="SUM55204.1"/>
    </source>
</evidence>
<dbReference type="PROSITE" id="PS50173">
    <property type="entry name" value="UMUC"/>
    <property type="match status" value="1"/>
</dbReference>
<sequence>MYDYNLLEERVILCIDQKSFFASVSCIQKGLDPMKEKLAVVADTKKQGSVVLAATGPLKALGIKTGSRLFEIPHRNDIYIINPSMRKYLEVSVAISKIALRYIAPEDLHQYSVDEFFMDVTESYRRFSSTVHSFCQKLQYEILEETGIHCSIGIGSNMLLSKVAMDIEAKYTDHLIAEWRYQDIPHKLWPISPLSDFWGISKKTEAKMNKRGIFTIGDLAHYPYQYLKRDFGIIGVDLHLHANGIDRSKIRDKYNVTNPSICKSQILMRDYHYHEVKVVMQELIEDVSSRVRARNKLVKTIHFSFGYSNQGGVEKQYTLQEPTNLERIIFEAVERLADKLCDPTVLYRTVSISLTQFIDEKDKQLNLFIDEYESKRTEKLAKTIDALHQKFGKGSVSKAISYTDAGTKHGRLGLMAGHKM</sequence>
<evidence type="ECO:0000313" key="10">
    <source>
        <dbReference type="Proteomes" id="UP000664081"/>
    </source>
</evidence>
<dbReference type="Pfam" id="PF11799">
    <property type="entry name" value="IMS_C"/>
    <property type="match status" value="1"/>
</dbReference>
<dbReference type="GO" id="GO:0003887">
    <property type="term" value="F:DNA-directed DNA polymerase activity"/>
    <property type="evidence" value="ECO:0007669"/>
    <property type="project" value="UniProtKB-KW"/>
</dbReference>
<name>A0A380GN73_9STAP</name>
<reference evidence="7 10" key="2">
    <citation type="submission" date="2021-03" db="EMBL/GenBank/DDBJ databases">
        <title>Staphylococci and Mammaliicocci in bats.</title>
        <authorList>
            <person name="Fountain K."/>
        </authorList>
    </citation>
    <scope>NUCLEOTIDE SEQUENCE [LARGE SCALE GENOMIC DNA]</scope>
    <source>
        <strain evidence="7 10">18_1_E_SW</strain>
    </source>
</reference>
<protein>
    <submittedName>
        <fullName evidence="8">DNA-damage repair protein</fullName>
    </submittedName>
    <submittedName>
        <fullName evidence="7">Y-family DNA polymerase</fullName>
    </submittedName>
</protein>
<dbReference type="InterPro" id="IPR043128">
    <property type="entry name" value="Rev_trsase/Diguanyl_cyclase"/>
</dbReference>
<dbReference type="GO" id="GO:0003684">
    <property type="term" value="F:damaged DNA binding"/>
    <property type="evidence" value="ECO:0007669"/>
    <property type="project" value="InterPro"/>
</dbReference>
<reference evidence="8 9" key="1">
    <citation type="submission" date="2018-06" db="EMBL/GenBank/DDBJ databases">
        <authorList>
            <consortium name="Pathogen Informatics"/>
            <person name="Doyle S."/>
        </authorList>
    </citation>
    <scope>NUCLEOTIDE SEQUENCE [LARGE SCALE GENOMIC DNA]</scope>
    <source>
        <strain evidence="8 9">NCTC13834</strain>
    </source>
</reference>
<dbReference type="SUPFAM" id="SSF56672">
    <property type="entry name" value="DNA/RNA polymerases"/>
    <property type="match status" value="1"/>
</dbReference>
<dbReference type="InterPro" id="IPR001126">
    <property type="entry name" value="UmuC"/>
</dbReference>
<organism evidence="8 9">
    <name type="scientific">Staphylococcus nepalensis</name>
    <dbReference type="NCBI Taxonomy" id="214473"/>
    <lineage>
        <taxon>Bacteria</taxon>
        <taxon>Bacillati</taxon>
        <taxon>Bacillota</taxon>
        <taxon>Bacilli</taxon>
        <taxon>Bacillales</taxon>
        <taxon>Staphylococcaceae</taxon>
        <taxon>Staphylococcus</taxon>
    </lineage>
</organism>
<comment type="similarity">
    <text evidence="1">Belongs to the DNA polymerase type-Y family.</text>
</comment>
<evidence type="ECO:0000313" key="9">
    <source>
        <dbReference type="Proteomes" id="UP000254412"/>
    </source>
</evidence>
<accession>A0A380GN73</accession>
<proteinExistence type="inferred from homology"/>
<dbReference type="AlphaFoldDB" id="A0A380GN73"/>
<dbReference type="Proteomes" id="UP000664081">
    <property type="component" value="Unassembled WGS sequence"/>
</dbReference>
<evidence type="ECO:0000256" key="3">
    <source>
        <dbReference type="ARBA" id="ARBA00022763"/>
    </source>
</evidence>
<dbReference type="InterPro" id="IPR043502">
    <property type="entry name" value="DNA/RNA_pol_sf"/>
</dbReference>
<dbReference type="InterPro" id="IPR017961">
    <property type="entry name" value="DNA_pol_Y-fam_little_finger"/>
</dbReference>
<keyword evidence="5" id="KW-0234">DNA repair</keyword>
<keyword evidence="4" id="KW-0808">Transferase</keyword>
<dbReference type="SUPFAM" id="SSF100879">
    <property type="entry name" value="Lesion bypass DNA polymerase (Y-family), little finger domain"/>
    <property type="match status" value="1"/>
</dbReference>
<dbReference type="GO" id="GO:0006281">
    <property type="term" value="P:DNA repair"/>
    <property type="evidence" value="ECO:0007669"/>
    <property type="project" value="UniProtKB-KW"/>
</dbReference>
<feature type="domain" description="UmuC" evidence="6">
    <location>
        <begin position="12"/>
        <end position="201"/>
    </location>
</feature>
<dbReference type="PANTHER" id="PTHR11076:SF35">
    <property type="entry name" value="DNA REPAIR PROTEIN HOMOLOG YOBH"/>
    <property type="match status" value="1"/>
</dbReference>
<keyword evidence="3" id="KW-0227">DNA damage</keyword>
<dbReference type="PANTHER" id="PTHR11076">
    <property type="entry name" value="DNA REPAIR POLYMERASE UMUC / TRANSFERASE FAMILY MEMBER"/>
    <property type="match status" value="1"/>
</dbReference>
<keyword evidence="2" id="KW-0515">Mutator protein</keyword>
<dbReference type="GO" id="GO:0009432">
    <property type="term" value="P:SOS response"/>
    <property type="evidence" value="ECO:0007669"/>
    <property type="project" value="TreeGrafter"/>
</dbReference>
<evidence type="ECO:0000259" key="6">
    <source>
        <dbReference type="PROSITE" id="PS50173"/>
    </source>
</evidence>
<evidence type="ECO:0000256" key="4">
    <source>
        <dbReference type="ARBA" id="ARBA00022932"/>
    </source>
</evidence>
<dbReference type="InterPro" id="IPR050116">
    <property type="entry name" value="DNA_polymerase-Y"/>
</dbReference>
<dbReference type="GO" id="GO:0042276">
    <property type="term" value="P:error-prone translesion synthesis"/>
    <property type="evidence" value="ECO:0007669"/>
    <property type="project" value="TreeGrafter"/>
</dbReference>
<keyword evidence="10" id="KW-1185">Reference proteome</keyword>
<dbReference type="Pfam" id="PF11798">
    <property type="entry name" value="IMS_HHH"/>
    <property type="match status" value="1"/>
</dbReference>